<protein>
    <recommendedName>
        <fullName evidence="2">YbjN domain-containing protein</fullName>
    </recommendedName>
</protein>
<reference evidence="1" key="1">
    <citation type="journal article" date="2020" name="mSystems">
        <title>Genome- and Community-Level Interaction Insights into Carbon Utilization and Element Cycling Functions of Hydrothermarchaeota in Hydrothermal Sediment.</title>
        <authorList>
            <person name="Zhou Z."/>
            <person name="Liu Y."/>
            <person name="Xu W."/>
            <person name="Pan J."/>
            <person name="Luo Z.H."/>
            <person name="Li M."/>
        </authorList>
    </citation>
    <scope>NUCLEOTIDE SEQUENCE [LARGE SCALE GENOMIC DNA]</scope>
    <source>
        <strain evidence="1">SpSt-914</strain>
    </source>
</reference>
<evidence type="ECO:0000313" key="1">
    <source>
        <dbReference type="EMBL" id="HGD12615.1"/>
    </source>
</evidence>
<dbReference type="EMBL" id="DTMZ01000008">
    <property type="protein sequence ID" value="HGD12615.1"/>
    <property type="molecule type" value="Genomic_DNA"/>
</dbReference>
<comment type="caution">
    <text evidence="1">The sequence shown here is derived from an EMBL/GenBank/DDBJ whole genome shotgun (WGS) entry which is preliminary data.</text>
</comment>
<organism evidence="1">
    <name type="scientific">candidate division WOR-3 bacterium</name>
    <dbReference type="NCBI Taxonomy" id="2052148"/>
    <lineage>
        <taxon>Bacteria</taxon>
        <taxon>Bacteria division WOR-3</taxon>
    </lineage>
</organism>
<dbReference type="AlphaFoldDB" id="A0A7V3PSG8"/>
<evidence type="ECO:0008006" key="2">
    <source>
        <dbReference type="Google" id="ProtNLM"/>
    </source>
</evidence>
<gene>
    <name evidence="1" type="ORF">ENX16_00815</name>
</gene>
<name>A0A7V3PSG8_UNCW3</name>
<accession>A0A7V3PSG8</accession>
<sequence length="167" mass="18734">MTQRYNTATILSVILMLGLFTGVRAGATNADLRVKNALDEYGYQYEIDSDSDYKMVFETQGDRTQLVFINSGTEIYGDLEIREVWSPIYKYEGELPAKTANMLLEASYQKKIGSFDIWTRSDGFKVVRFCAKISAAAAPADLIDVIKAVYTSADLMETQLTGTKDEY</sequence>
<proteinExistence type="predicted"/>